<evidence type="ECO:0000313" key="2">
    <source>
        <dbReference type="EMBL" id="GMH26132.1"/>
    </source>
</evidence>
<proteinExistence type="predicted"/>
<keyword evidence="3" id="KW-1185">Reference proteome</keyword>
<dbReference type="EMBL" id="BSYO01000030">
    <property type="protein sequence ID" value="GMH26132.1"/>
    <property type="molecule type" value="Genomic_DNA"/>
</dbReference>
<evidence type="ECO:0000256" key="1">
    <source>
        <dbReference type="SAM" id="MobiDB-lite"/>
    </source>
</evidence>
<feature type="region of interest" description="Disordered" evidence="1">
    <location>
        <begin position="144"/>
        <end position="170"/>
    </location>
</feature>
<dbReference type="AlphaFoldDB" id="A0AAD3TCQ9"/>
<dbReference type="Proteomes" id="UP001279734">
    <property type="component" value="Unassembled WGS sequence"/>
</dbReference>
<gene>
    <name evidence="2" type="ORF">Nepgr_027975</name>
</gene>
<reference evidence="2" key="1">
    <citation type="submission" date="2023-05" db="EMBL/GenBank/DDBJ databases">
        <title>Nepenthes gracilis genome sequencing.</title>
        <authorList>
            <person name="Fukushima K."/>
        </authorList>
    </citation>
    <scope>NUCLEOTIDE SEQUENCE</scope>
    <source>
        <strain evidence="2">SING2019-196</strain>
    </source>
</reference>
<accession>A0AAD3TCQ9</accession>
<organism evidence="2 3">
    <name type="scientific">Nepenthes gracilis</name>
    <name type="common">Slender pitcher plant</name>
    <dbReference type="NCBI Taxonomy" id="150966"/>
    <lineage>
        <taxon>Eukaryota</taxon>
        <taxon>Viridiplantae</taxon>
        <taxon>Streptophyta</taxon>
        <taxon>Embryophyta</taxon>
        <taxon>Tracheophyta</taxon>
        <taxon>Spermatophyta</taxon>
        <taxon>Magnoliopsida</taxon>
        <taxon>eudicotyledons</taxon>
        <taxon>Gunneridae</taxon>
        <taxon>Pentapetalae</taxon>
        <taxon>Caryophyllales</taxon>
        <taxon>Nepenthaceae</taxon>
        <taxon>Nepenthes</taxon>
    </lineage>
</organism>
<evidence type="ECO:0000313" key="3">
    <source>
        <dbReference type="Proteomes" id="UP001279734"/>
    </source>
</evidence>
<name>A0AAD3TCQ9_NEPGR</name>
<comment type="caution">
    <text evidence="2">The sequence shown here is derived from an EMBL/GenBank/DDBJ whole genome shotgun (WGS) entry which is preliminary data.</text>
</comment>
<sequence length="170" mass="18910">MARNKSREGKSLLEESMLVVANILRLSSLSLARKSLAVTTSVDPSPSPYKQIISTSMIKPNEGASSTGKRAQEPELGPKLSYVFLPAADREQTSSSYVVHEVGNGNGDARFSDYIRRFHEKAESDLQNAIVEGKAADYIRRFHEKNRNDSDKESRLSGYIFLPPPPRQLN</sequence>
<feature type="compositionally biased region" description="Basic and acidic residues" evidence="1">
    <location>
        <begin position="144"/>
        <end position="155"/>
    </location>
</feature>
<protein>
    <submittedName>
        <fullName evidence="2">Uncharacterized protein</fullName>
    </submittedName>
</protein>